<feature type="transmembrane region" description="Helical" evidence="15">
    <location>
        <begin position="33"/>
        <end position="53"/>
    </location>
</feature>
<keyword evidence="3 14" id="KW-0813">Transport</keyword>
<dbReference type="PANTHER" id="PTHR36570:SF3">
    <property type="entry name" value="DISULFIDE BOND FORMATION PROTEIN B"/>
    <property type="match status" value="1"/>
</dbReference>
<evidence type="ECO:0000256" key="2">
    <source>
        <dbReference type="ARBA" id="ARBA00008823"/>
    </source>
</evidence>
<accession>A0ABN7ZAV9</accession>
<feature type="transmembrane region" description="Helical" evidence="15">
    <location>
        <begin position="65"/>
        <end position="83"/>
    </location>
</feature>
<keyword evidence="12 14" id="KW-0143">Chaperone</keyword>
<dbReference type="SUPFAM" id="SSF158442">
    <property type="entry name" value="DsbB-like"/>
    <property type="match status" value="1"/>
</dbReference>
<keyword evidence="8 14" id="KW-1133">Transmembrane helix</keyword>
<evidence type="ECO:0000256" key="8">
    <source>
        <dbReference type="ARBA" id="ARBA00022989"/>
    </source>
</evidence>
<keyword evidence="5" id="KW-0997">Cell inner membrane</keyword>
<comment type="subcellular location">
    <subcellularLocation>
        <location evidence="1">Cell inner membrane</location>
        <topology evidence="1">Multi-pass membrane protein</topology>
    </subcellularLocation>
    <subcellularLocation>
        <location evidence="14">Cell membrane</location>
        <topology evidence="14">Multi-pass membrane protein</topology>
    </subcellularLocation>
</comment>
<feature type="topological domain" description="Cytoplasmic" evidence="14">
    <location>
        <begin position="1"/>
        <end position="34"/>
    </location>
</feature>
<feature type="topological domain" description="Periplasmic" evidence="14">
    <location>
        <begin position="108"/>
        <end position="162"/>
    </location>
</feature>
<keyword evidence="10 14" id="KW-0472">Membrane</keyword>
<evidence type="ECO:0000313" key="17">
    <source>
        <dbReference type="Proteomes" id="UP000727654"/>
    </source>
</evidence>
<dbReference type="HAMAP" id="MF_00286">
    <property type="entry name" value="DsbB"/>
    <property type="match status" value="1"/>
</dbReference>
<keyword evidence="9 14" id="KW-0560">Oxidoreductase</keyword>
<dbReference type="InterPro" id="IPR050183">
    <property type="entry name" value="DsbB"/>
</dbReference>
<organism evidence="16 17">
    <name type="scientific">Cupriavidus laharis</name>
    <dbReference type="NCBI Taxonomy" id="151654"/>
    <lineage>
        <taxon>Bacteria</taxon>
        <taxon>Pseudomonadati</taxon>
        <taxon>Pseudomonadota</taxon>
        <taxon>Betaproteobacteria</taxon>
        <taxon>Burkholderiales</taxon>
        <taxon>Burkholderiaceae</taxon>
        <taxon>Cupriavidus</taxon>
    </lineage>
</organism>
<dbReference type="Proteomes" id="UP000727654">
    <property type="component" value="Unassembled WGS sequence"/>
</dbReference>
<comment type="caution">
    <text evidence="14">Lacks conserved residue(s) required for the propagation of feature annotation.</text>
</comment>
<evidence type="ECO:0000256" key="14">
    <source>
        <dbReference type="HAMAP-Rule" id="MF_00286"/>
    </source>
</evidence>
<evidence type="ECO:0000256" key="12">
    <source>
        <dbReference type="ARBA" id="ARBA00023186"/>
    </source>
</evidence>
<feature type="transmembrane region" description="Helical" evidence="15">
    <location>
        <begin position="160"/>
        <end position="180"/>
    </location>
</feature>
<dbReference type="InterPro" id="IPR003752">
    <property type="entry name" value="DiS_bond_form_DsbB/BdbC"/>
</dbReference>
<protein>
    <recommendedName>
        <fullName evidence="14">Disulfide bond formation protein B</fullName>
    </recommendedName>
    <alternativeName>
        <fullName evidence="14">Disulfide oxidoreductase</fullName>
    </alternativeName>
</protein>
<evidence type="ECO:0000256" key="11">
    <source>
        <dbReference type="ARBA" id="ARBA00023157"/>
    </source>
</evidence>
<name>A0ABN7ZAV9_9BURK</name>
<comment type="function">
    <text evidence="14">Required for disulfide bond formation in some periplasmic proteins. Acts by oxidizing the DsbA protein.</text>
</comment>
<evidence type="ECO:0000256" key="1">
    <source>
        <dbReference type="ARBA" id="ARBA00004429"/>
    </source>
</evidence>
<evidence type="ECO:0000256" key="4">
    <source>
        <dbReference type="ARBA" id="ARBA00022475"/>
    </source>
</evidence>
<feature type="topological domain" description="Cytoplasmic" evidence="14">
    <location>
        <begin position="182"/>
        <end position="187"/>
    </location>
</feature>
<keyword evidence="17" id="KW-1185">Reference proteome</keyword>
<feature type="topological domain" description="Periplasmic" evidence="14">
    <location>
        <begin position="52"/>
        <end position="69"/>
    </location>
</feature>
<dbReference type="NCBIfam" id="NF002552">
    <property type="entry name" value="PRK02110.1"/>
    <property type="match status" value="1"/>
</dbReference>
<evidence type="ECO:0000256" key="15">
    <source>
        <dbReference type="SAM" id="Phobius"/>
    </source>
</evidence>
<evidence type="ECO:0000256" key="13">
    <source>
        <dbReference type="ARBA" id="ARBA00023284"/>
    </source>
</evidence>
<gene>
    <name evidence="14 16" type="primary">dsbB</name>
    <name evidence="16" type="ORF">LMG23992_04740</name>
</gene>
<evidence type="ECO:0000256" key="5">
    <source>
        <dbReference type="ARBA" id="ARBA00022519"/>
    </source>
</evidence>
<dbReference type="InterPro" id="IPR022920">
    <property type="entry name" value="Disulphide_bond_form_DsbB"/>
</dbReference>
<feature type="disulfide bond" description="Redox-active" evidence="14">
    <location>
        <begin position="61"/>
        <end position="64"/>
    </location>
</feature>
<keyword evidence="11 14" id="KW-1015">Disulfide bond</keyword>
<dbReference type="EMBL" id="CAJZAI010000017">
    <property type="protein sequence ID" value="CAG9182418.1"/>
    <property type="molecule type" value="Genomic_DNA"/>
</dbReference>
<dbReference type="InterPro" id="IPR023380">
    <property type="entry name" value="DsbB-like_sf"/>
</dbReference>
<evidence type="ECO:0000313" key="16">
    <source>
        <dbReference type="EMBL" id="CAG9182418.1"/>
    </source>
</evidence>
<keyword evidence="7 14" id="KW-0249">Electron transport</keyword>
<evidence type="ECO:0000256" key="6">
    <source>
        <dbReference type="ARBA" id="ARBA00022692"/>
    </source>
</evidence>
<evidence type="ECO:0000256" key="9">
    <source>
        <dbReference type="ARBA" id="ARBA00023002"/>
    </source>
</evidence>
<keyword evidence="4 14" id="KW-1003">Cell membrane</keyword>
<evidence type="ECO:0000256" key="7">
    <source>
        <dbReference type="ARBA" id="ARBA00022982"/>
    </source>
</evidence>
<keyword evidence="13 14" id="KW-0676">Redox-active center</keyword>
<dbReference type="Gene3D" id="1.20.1550.10">
    <property type="entry name" value="DsbB-like"/>
    <property type="match status" value="1"/>
</dbReference>
<dbReference type="PANTHER" id="PTHR36570">
    <property type="entry name" value="DISULFIDE BOND FORMATION PROTEIN B"/>
    <property type="match status" value="1"/>
</dbReference>
<evidence type="ECO:0000256" key="3">
    <source>
        <dbReference type="ARBA" id="ARBA00022448"/>
    </source>
</evidence>
<feature type="transmembrane region" description="Helical" evidence="15">
    <location>
        <begin position="90"/>
        <end position="110"/>
    </location>
</feature>
<proteinExistence type="inferred from homology"/>
<reference evidence="16 17" key="1">
    <citation type="submission" date="2021-08" db="EMBL/GenBank/DDBJ databases">
        <authorList>
            <person name="Peeters C."/>
        </authorList>
    </citation>
    <scope>NUCLEOTIDE SEQUENCE [LARGE SCALE GENOMIC DNA]</scope>
    <source>
        <strain evidence="16 17">LMG 23992</strain>
    </source>
</reference>
<keyword evidence="6 14" id="KW-0812">Transmembrane</keyword>
<sequence length="187" mass="20262">MPTNSRHGPVPATVIPIRFIVDASPLMQANSRAYFLLIAIISFGLVGFALYLQIEKGYQPCPLCIMQRFAFIGIGLFSLLAAVAQNTRSLWQGLGMLSGVGGIAVAVYHVSLLLNPKASCGIDPLENWVNALPTAKVLPLLFYSDGLCTAPLPPVLGLSVPAWSLIWLFILTLTLAVGLIRREKNFR</sequence>
<comment type="caution">
    <text evidence="16">The sequence shown here is derived from an EMBL/GenBank/DDBJ whole genome shotgun (WGS) entry which is preliminary data.</text>
</comment>
<evidence type="ECO:0000256" key="10">
    <source>
        <dbReference type="ARBA" id="ARBA00023136"/>
    </source>
</evidence>
<comment type="similarity">
    <text evidence="2 14">Belongs to the DsbB family.</text>
</comment>
<dbReference type="Pfam" id="PF02600">
    <property type="entry name" value="DsbB"/>
    <property type="match status" value="1"/>
</dbReference>